<accession>A0A670JQ26</accession>
<name>A0A670JQ26_PODMU</name>
<reference evidence="1" key="3">
    <citation type="submission" date="2025-09" db="UniProtKB">
        <authorList>
            <consortium name="Ensembl"/>
        </authorList>
    </citation>
    <scope>IDENTIFICATION</scope>
</reference>
<protein>
    <submittedName>
        <fullName evidence="1">Uncharacterized protein</fullName>
    </submittedName>
</protein>
<dbReference type="Proteomes" id="UP000472272">
    <property type="component" value="Chromosome 9"/>
</dbReference>
<dbReference type="AlphaFoldDB" id="A0A670JQ26"/>
<keyword evidence="2" id="KW-1185">Reference proteome</keyword>
<dbReference type="Ensembl" id="ENSPMRT00000026619.1">
    <property type="protein sequence ID" value="ENSPMRP00000025087.1"/>
    <property type="gene ID" value="ENSPMRG00000016213.1"/>
</dbReference>
<reference evidence="1" key="2">
    <citation type="submission" date="2025-08" db="UniProtKB">
        <authorList>
            <consortium name="Ensembl"/>
        </authorList>
    </citation>
    <scope>IDENTIFICATION</scope>
</reference>
<evidence type="ECO:0000313" key="2">
    <source>
        <dbReference type="Proteomes" id="UP000472272"/>
    </source>
</evidence>
<reference evidence="1 2" key="1">
    <citation type="journal article" date="2019" name="Proc. Natl. Acad. Sci. U.S.A.">
        <title>Regulatory changes in pterin and carotenoid genes underlie balanced color polymorphisms in the wall lizard.</title>
        <authorList>
            <person name="Andrade P."/>
            <person name="Pinho C."/>
            <person name="Perez I de Lanuza G."/>
            <person name="Afonso S."/>
            <person name="Brejcha J."/>
            <person name="Rubin C.J."/>
            <person name="Wallerman O."/>
            <person name="Pereira P."/>
            <person name="Sabatino S.J."/>
            <person name="Bellati A."/>
            <person name="Pellitteri-Rosa D."/>
            <person name="Bosakova Z."/>
            <person name="Bunikis I."/>
            <person name="Carretero M.A."/>
            <person name="Feiner N."/>
            <person name="Marsik P."/>
            <person name="Pauperio F."/>
            <person name="Salvi D."/>
            <person name="Soler L."/>
            <person name="While G.M."/>
            <person name="Uller T."/>
            <person name="Font E."/>
            <person name="Andersson L."/>
            <person name="Carneiro M."/>
        </authorList>
    </citation>
    <scope>NUCLEOTIDE SEQUENCE</scope>
</reference>
<organism evidence="1 2">
    <name type="scientific">Podarcis muralis</name>
    <name type="common">Wall lizard</name>
    <name type="synonym">Lacerta muralis</name>
    <dbReference type="NCBI Taxonomy" id="64176"/>
    <lineage>
        <taxon>Eukaryota</taxon>
        <taxon>Metazoa</taxon>
        <taxon>Chordata</taxon>
        <taxon>Craniata</taxon>
        <taxon>Vertebrata</taxon>
        <taxon>Euteleostomi</taxon>
        <taxon>Lepidosauria</taxon>
        <taxon>Squamata</taxon>
        <taxon>Bifurcata</taxon>
        <taxon>Unidentata</taxon>
        <taxon>Episquamata</taxon>
        <taxon>Laterata</taxon>
        <taxon>Lacertibaenia</taxon>
        <taxon>Lacertidae</taxon>
        <taxon>Podarcis</taxon>
    </lineage>
</organism>
<dbReference type="GeneTree" id="ENSGT01040000240833"/>
<evidence type="ECO:0000313" key="1">
    <source>
        <dbReference type="Ensembl" id="ENSPMRP00000025087.1"/>
    </source>
</evidence>
<proteinExistence type="predicted"/>
<sequence>MSFPTKPSNQDFIILQFRQPSLGTKAVVFFPFLMNSDTLPDGRIRLLSFNTNFSQDNSFGMGSSPKRMCLLVLFVMPFLVSAMTAQLPGCPKPTALAHHLPPAASAAAGSPEADIALFSNWSARRPLFPSYHYLYCIFKYLPSERL</sequence>